<protein>
    <submittedName>
        <fullName evidence="1">Uncharacterized protein</fullName>
    </submittedName>
</protein>
<evidence type="ECO:0000313" key="1">
    <source>
        <dbReference type="EMBL" id="DAD81414.1"/>
    </source>
</evidence>
<reference evidence="1" key="1">
    <citation type="journal article" date="2021" name="Proc. Natl. Acad. Sci. U.S.A.">
        <title>A Catalog of Tens of Thousands of Viruses from Human Metagenomes Reveals Hidden Associations with Chronic Diseases.</title>
        <authorList>
            <person name="Tisza M.J."/>
            <person name="Buck C.B."/>
        </authorList>
    </citation>
    <scope>NUCLEOTIDE SEQUENCE</scope>
    <source>
        <strain evidence="1">Ctqve24</strain>
    </source>
</reference>
<proteinExistence type="predicted"/>
<sequence length="285" mass="34601">MTKIYFVDRFKEWFNFYDSSDSHFLKEKYEGLIGQNKFRKTEDEYSEFLKDDDCEIDYMDFGAVGQASFEKILNSILYYDDRGYFDYYLNPEIKADPFSYEQSRKYKRDLAPISENRDPYFVRNYRLGIDFNHRFTVKDEVYPNPEYRMDFYIKIYPDYTEDWTNDCLIINLSTFKSFKYNKFKVARIKNFVDYDSGFYGPGWYHKEIEADSVMIFNGIDIEFGSIEQEILRNYESVFRTAYTFVYHWGAHFLSQNEDTYKIIADTLKEKNEAFKKAFKSPSRYW</sequence>
<organism evidence="1">
    <name type="scientific">Podoviridae sp. ctqve24</name>
    <dbReference type="NCBI Taxonomy" id="2826580"/>
    <lineage>
        <taxon>Viruses</taxon>
        <taxon>Duplodnaviria</taxon>
        <taxon>Heunggongvirae</taxon>
        <taxon>Uroviricota</taxon>
        <taxon>Caudoviricetes</taxon>
    </lineage>
</organism>
<name>A0A8S5MGP4_9CAUD</name>
<dbReference type="EMBL" id="BK014901">
    <property type="protein sequence ID" value="DAD81414.1"/>
    <property type="molecule type" value="Genomic_DNA"/>
</dbReference>
<accession>A0A8S5MGP4</accession>